<sequence>KEGSGYEVEGRVRYRCRPGLQLLGSAERRCLEGGVWSGTEPRCRDPNSFDTPEDVASSFLASLAETVEVAEANDTKGPTEKRRIRLSPGAALNIYLVLDASQSIGARDFGDAREALRELVEKIASYGATPHYGIITFGTEARVVLSPMEPQAAEGDRVRELLAGLPF</sequence>
<reference evidence="8 9" key="1">
    <citation type="submission" date="2019-09" db="EMBL/GenBank/DDBJ databases">
        <title>Bird 10,000 Genomes (B10K) Project - Family phase.</title>
        <authorList>
            <person name="Zhang G."/>
        </authorList>
    </citation>
    <scope>NUCLEOTIDE SEQUENCE [LARGE SCALE GENOMIC DNA]</scope>
    <source>
        <strain evidence="8">OUT-0025</strain>
        <tissue evidence="8">Blood</tissue>
    </source>
</reference>
<feature type="disulfide bond" evidence="5">
    <location>
        <begin position="16"/>
        <end position="43"/>
    </location>
</feature>
<feature type="domain" description="VWFA" evidence="6">
    <location>
        <begin position="93"/>
        <end position="167"/>
    </location>
</feature>
<dbReference type="PROSITE" id="PS50923">
    <property type="entry name" value="SUSHI"/>
    <property type="match status" value="1"/>
</dbReference>
<dbReference type="GO" id="GO:0006956">
    <property type="term" value="P:complement activation"/>
    <property type="evidence" value="ECO:0007669"/>
    <property type="project" value="TreeGrafter"/>
</dbReference>
<dbReference type="PANTHER" id="PTHR46393">
    <property type="entry name" value="SUSHI DOMAIN-CONTAINING PROTEIN"/>
    <property type="match status" value="1"/>
</dbReference>
<dbReference type="AlphaFoldDB" id="A0A7L3XPC1"/>
<evidence type="ECO:0000313" key="9">
    <source>
        <dbReference type="Proteomes" id="UP000535403"/>
    </source>
</evidence>
<keyword evidence="4" id="KW-0325">Glycoprotein</keyword>
<name>A0A7L3XPC1_9AVES</name>
<evidence type="ECO:0000313" key="8">
    <source>
        <dbReference type="EMBL" id="NXV90908.1"/>
    </source>
</evidence>
<accession>A0A7L3XPC1</accession>
<proteinExistence type="predicted"/>
<dbReference type="InterPro" id="IPR002035">
    <property type="entry name" value="VWF_A"/>
</dbReference>
<dbReference type="PROSITE" id="PS50234">
    <property type="entry name" value="VWFA"/>
    <property type="match status" value="1"/>
</dbReference>
<dbReference type="Gene3D" id="3.40.50.410">
    <property type="entry name" value="von Willebrand factor, type A domain"/>
    <property type="match status" value="1"/>
</dbReference>
<feature type="non-terminal residue" evidence="8">
    <location>
        <position position="1"/>
    </location>
</feature>
<feature type="domain" description="Sushi" evidence="7">
    <location>
        <begin position="1"/>
        <end position="45"/>
    </location>
</feature>
<comment type="caution">
    <text evidence="8">The sequence shown here is derived from an EMBL/GenBank/DDBJ whole genome shotgun (WGS) entry which is preliminary data.</text>
</comment>
<dbReference type="Gene3D" id="2.10.70.10">
    <property type="entry name" value="Complement Module, domain 1"/>
    <property type="match status" value="1"/>
</dbReference>
<protein>
    <submittedName>
        <fullName evidence="8">CFAB factor</fullName>
    </submittedName>
</protein>
<comment type="caution">
    <text evidence="5">Lacks conserved residue(s) required for the propagation of feature annotation.</text>
</comment>
<gene>
    <name evidence="8" type="primary">Cfb</name>
    <name evidence="8" type="ORF">CALBOR_R15646</name>
</gene>
<keyword evidence="9" id="KW-1185">Reference proteome</keyword>
<evidence type="ECO:0000256" key="4">
    <source>
        <dbReference type="ARBA" id="ARBA00023180"/>
    </source>
</evidence>
<evidence type="ECO:0000256" key="1">
    <source>
        <dbReference type="ARBA" id="ARBA00022659"/>
    </source>
</evidence>
<dbReference type="Pfam" id="PF00084">
    <property type="entry name" value="Sushi"/>
    <property type="match status" value="1"/>
</dbReference>
<keyword evidence="2" id="KW-0677">Repeat</keyword>
<dbReference type="EMBL" id="VZUG01019241">
    <property type="protein sequence ID" value="NXV90908.1"/>
    <property type="molecule type" value="Genomic_DNA"/>
</dbReference>
<evidence type="ECO:0000256" key="2">
    <source>
        <dbReference type="ARBA" id="ARBA00022737"/>
    </source>
</evidence>
<dbReference type="PANTHER" id="PTHR46393:SF1">
    <property type="entry name" value="COMPLEMENT FACTOR B"/>
    <property type="match status" value="1"/>
</dbReference>
<dbReference type="InterPro" id="IPR036465">
    <property type="entry name" value="vWFA_dom_sf"/>
</dbReference>
<dbReference type="InterPro" id="IPR000436">
    <property type="entry name" value="Sushi_SCR_CCP_dom"/>
</dbReference>
<dbReference type="Pfam" id="PF00092">
    <property type="entry name" value="VWA"/>
    <property type="match status" value="1"/>
</dbReference>
<keyword evidence="3 5" id="KW-1015">Disulfide bond</keyword>
<organism evidence="8 9">
    <name type="scientific">Calonectris borealis</name>
    <name type="common">Cory's shearwater</name>
    <dbReference type="NCBI Taxonomy" id="1323832"/>
    <lineage>
        <taxon>Eukaryota</taxon>
        <taxon>Metazoa</taxon>
        <taxon>Chordata</taxon>
        <taxon>Craniata</taxon>
        <taxon>Vertebrata</taxon>
        <taxon>Euteleostomi</taxon>
        <taxon>Archelosauria</taxon>
        <taxon>Archosauria</taxon>
        <taxon>Dinosauria</taxon>
        <taxon>Saurischia</taxon>
        <taxon>Theropoda</taxon>
        <taxon>Coelurosauria</taxon>
        <taxon>Aves</taxon>
        <taxon>Neognathae</taxon>
        <taxon>Neoaves</taxon>
        <taxon>Aequornithes</taxon>
        <taxon>Procellariiformes</taxon>
        <taxon>Procellariidae</taxon>
        <taxon>Calonectris</taxon>
    </lineage>
</organism>
<feature type="non-terminal residue" evidence="8">
    <location>
        <position position="167"/>
    </location>
</feature>
<dbReference type="GO" id="GO:0070062">
    <property type="term" value="C:extracellular exosome"/>
    <property type="evidence" value="ECO:0007669"/>
    <property type="project" value="TreeGrafter"/>
</dbReference>
<dbReference type="Proteomes" id="UP000535403">
    <property type="component" value="Unassembled WGS sequence"/>
</dbReference>
<dbReference type="GO" id="GO:0009617">
    <property type="term" value="P:response to bacterium"/>
    <property type="evidence" value="ECO:0007669"/>
    <property type="project" value="TreeGrafter"/>
</dbReference>
<dbReference type="CDD" id="cd00033">
    <property type="entry name" value="CCP"/>
    <property type="match status" value="1"/>
</dbReference>
<evidence type="ECO:0000256" key="3">
    <source>
        <dbReference type="ARBA" id="ARBA00023157"/>
    </source>
</evidence>
<evidence type="ECO:0000259" key="6">
    <source>
        <dbReference type="PROSITE" id="PS50234"/>
    </source>
</evidence>
<evidence type="ECO:0000256" key="5">
    <source>
        <dbReference type="PROSITE-ProRule" id="PRU00302"/>
    </source>
</evidence>
<keyword evidence="1 5" id="KW-0768">Sushi</keyword>
<evidence type="ECO:0000259" key="7">
    <source>
        <dbReference type="PROSITE" id="PS50923"/>
    </source>
</evidence>
<dbReference type="SUPFAM" id="SSF53300">
    <property type="entry name" value="vWA-like"/>
    <property type="match status" value="1"/>
</dbReference>